<name>A6KHX2_RAT</name>
<dbReference type="EMBL" id="CH474050">
    <property type="protein sequence ID" value="EDL85984.1"/>
    <property type="molecule type" value="Genomic_DNA"/>
</dbReference>
<protein>
    <submittedName>
        <fullName evidence="2">Potential ligand-binding protein, isoform CRA_b</fullName>
    </submittedName>
</protein>
<dbReference type="AlphaFoldDB" id="A6KHX2"/>
<dbReference type="Proteomes" id="UP000234681">
    <property type="component" value="Chromosome 3"/>
</dbReference>
<organism evidence="2 3">
    <name type="scientific">Rattus norvegicus</name>
    <name type="common">Rat</name>
    <dbReference type="NCBI Taxonomy" id="10116"/>
    <lineage>
        <taxon>Eukaryota</taxon>
        <taxon>Metazoa</taxon>
        <taxon>Chordata</taxon>
        <taxon>Craniata</taxon>
        <taxon>Vertebrata</taxon>
        <taxon>Euteleostomi</taxon>
        <taxon>Mammalia</taxon>
        <taxon>Eutheria</taxon>
        <taxon>Euarchontoglires</taxon>
        <taxon>Glires</taxon>
        <taxon>Rodentia</taxon>
        <taxon>Myomorpha</taxon>
        <taxon>Muroidea</taxon>
        <taxon>Muridae</taxon>
        <taxon>Murinae</taxon>
        <taxon>Rattus</taxon>
    </lineage>
</organism>
<feature type="region of interest" description="Disordered" evidence="1">
    <location>
        <begin position="1"/>
        <end position="58"/>
    </location>
</feature>
<proteinExistence type="predicted"/>
<evidence type="ECO:0000313" key="2">
    <source>
        <dbReference type="EMBL" id="EDL85984.1"/>
    </source>
</evidence>
<evidence type="ECO:0000256" key="1">
    <source>
        <dbReference type="SAM" id="MobiDB-lite"/>
    </source>
</evidence>
<feature type="compositionally biased region" description="Basic and acidic residues" evidence="1">
    <location>
        <begin position="1"/>
        <end position="21"/>
    </location>
</feature>
<sequence>MSDRGRQREKKSTSFREDCPGHRPGPKSLQPSPQVPSHPPTLSSSCPQPGKGSSHSPLANNAMLRTAWGLRSCAFNKTFHFPCIR</sequence>
<feature type="compositionally biased region" description="Polar residues" evidence="1">
    <location>
        <begin position="40"/>
        <end position="58"/>
    </location>
</feature>
<feature type="non-terminal residue" evidence="2">
    <location>
        <position position="85"/>
    </location>
</feature>
<gene>
    <name evidence="2" type="primary">RY2G5</name>
    <name evidence="2" type="ORF">rCG_37543</name>
</gene>
<reference evidence="2 3" key="1">
    <citation type="submission" date="2005-09" db="EMBL/GenBank/DDBJ databases">
        <authorList>
            <person name="Mural R.J."/>
            <person name="Li P.W."/>
            <person name="Adams M.D."/>
            <person name="Amanatides P.G."/>
            <person name="Baden-Tillson H."/>
            <person name="Barnstead M."/>
            <person name="Chin S.H."/>
            <person name="Dew I."/>
            <person name="Evans C.A."/>
            <person name="Ferriera S."/>
            <person name="Flanigan M."/>
            <person name="Fosler C."/>
            <person name="Glodek A."/>
            <person name="Gu Z."/>
            <person name="Holt R.A."/>
            <person name="Jennings D."/>
            <person name="Kraft C.L."/>
            <person name="Lu F."/>
            <person name="Nguyen T."/>
            <person name="Nusskern D.R."/>
            <person name="Pfannkoch C.M."/>
            <person name="Sitter C."/>
            <person name="Sutton G.G."/>
            <person name="Venter J.C."/>
            <person name="Wang Z."/>
            <person name="Woodage T."/>
            <person name="Zheng X.H."/>
            <person name="Zhong F."/>
        </authorList>
    </citation>
    <scope>NUCLEOTIDE SEQUENCE [LARGE SCALE GENOMIC DNA]</scope>
    <source>
        <strain>BN</strain>
        <strain evidence="3">Sprague-Dawley</strain>
    </source>
</reference>
<evidence type="ECO:0000313" key="3">
    <source>
        <dbReference type="Proteomes" id="UP000234681"/>
    </source>
</evidence>
<accession>A6KHX2</accession>